<name>A0A2G5H9G2_CERBT</name>
<sequence>MAAMQIKKTLLDLNDDCLSEIYRALQTKEFIPIKSSFIIVNDQQANPFTALKCFSVTCKRLRRVSSPFVFKGIRIGHNWEWDRVGRALVDISENSSAAKYATTFVLDTGAEHTTRVNKHGGTFISRKEQSTKPSVDLALAFGTALRKMANLEDLALAVEPWKVFEENVPKTALDQLSIKRVTLGVWMGSWICDLCPQLQDIHLESWEESLELLGDRALLSLPSLRNLNLHIYWTNFMVSTLSRKAPQLEVLNLSRYGDPIHSLPPILARFPNLRELYLSSTIELYNNLPQPQRAPLGPDKNSALKDFCVQVSTALFKECKALKSLDFKELDFQDGYYVEKRQRSDGSVNFDLSYTKSRKGEFDGLRRDGSSLY</sequence>
<dbReference type="Proteomes" id="UP000230605">
    <property type="component" value="Chromosome 5"/>
</dbReference>
<dbReference type="SUPFAM" id="SSF52047">
    <property type="entry name" value="RNI-like"/>
    <property type="match status" value="1"/>
</dbReference>
<evidence type="ECO:0000313" key="1">
    <source>
        <dbReference type="EMBL" id="PIA89161.1"/>
    </source>
</evidence>
<accession>A0A2G5H9G2</accession>
<dbReference type="EMBL" id="LKMD01000108">
    <property type="protein sequence ID" value="PIA89161.1"/>
    <property type="molecule type" value="Genomic_DNA"/>
</dbReference>
<dbReference type="Gene3D" id="3.80.10.10">
    <property type="entry name" value="Ribonuclease Inhibitor"/>
    <property type="match status" value="1"/>
</dbReference>
<evidence type="ECO:0008006" key="5">
    <source>
        <dbReference type="Google" id="ProtNLM"/>
    </source>
</evidence>
<proteinExistence type="predicted"/>
<evidence type="ECO:0000313" key="3">
    <source>
        <dbReference type="Proteomes" id="UP000230605"/>
    </source>
</evidence>
<dbReference type="EMBL" id="CP134188">
    <property type="protein sequence ID" value="WPB02951.1"/>
    <property type="molecule type" value="Genomic_DNA"/>
</dbReference>
<keyword evidence="4" id="KW-1185">Reference proteome</keyword>
<dbReference type="InterPro" id="IPR032675">
    <property type="entry name" value="LRR_dom_sf"/>
</dbReference>
<gene>
    <name evidence="1" type="ORF">CB0940_07028</name>
    <name evidence="2" type="ORF">RHO25_007587</name>
</gene>
<reference evidence="1 3" key="1">
    <citation type="submission" date="2015-10" db="EMBL/GenBank/DDBJ databases">
        <title>The cercosporin biosynthetic gene cluster was horizontally transferred to several fungal lineages and shown to be expanded in Cercospora beticola based on microsynteny with recipient genomes.</title>
        <authorList>
            <person name="De Jonge R."/>
            <person name="Ebert M.K."/>
            <person name="Suttle J.C."/>
            <person name="Jurick Ii W.M."/>
            <person name="Secor G.A."/>
            <person name="Thomma B.P."/>
            <person name="Van De Peer Y."/>
            <person name="Bolton M.D."/>
        </authorList>
    </citation>
    <scope>NUCLEOTIDE SEQUENCE [LARGE SCALE GENOMIC DNA]</scope>
    <source>
        <strain evidence="1 3">09-40</strain>
    </source>
</reference>
<evidence type="ECO:0000313" key="2">
    <source>
        <dbReference type="EMBL" id="WPB02951.1"/>
    </source>
</evidence>
<protein>
    <recommendedName>
        <fullName evidence="5">F-box domain-containing protein</fullName>
    </recommendedName>
</protein>
<evidence type="ECO:0000313" key="4">
    <source>
        <dbReference type="Proteomes" id="UP001302367"/>
    </source>
</evidence>
<reference evidence="2 4" key="2">
    <citation type="submission" date="2023-09" db="EMBL/GenBank/DDBJ databases">
        <title>Complete-Gapless Cercospora beticola genome.</title>
        <authorList>
            <person name="Wyatt N.A."/>
            <person name="Spanner R.E."/>
            <person name="Bolton M.D."/>
        </authorList>
    </citation>
    <scope>NUCLEOTIDE SEQUENCE [LARGE SCALE GENOMIC DNA]</scope>
    <source>
        <strain evidence="2">Cb09-40</strain>
    </source>
</reference>
<dbReference type="OrthoDB" id="3641784at2759"/>
<dbReference type="AlphaFoldDB" id="A0A2G5H9G2"/>
<organism evidence="1 3">
    <name type="scientific">Cercospora beticola</name>
    <name type="common">Sugarbeet leaf spot fungus</name>
    <dbReference type="NCBI Taxonomy" id="122368"/>
    <lineage>
        <taxon>Eukaryota</taxon>
        <taxon>Fungi</taxon>
        <taxon>Dikarya</taxon>
        <taxon>Ascomycota</taxon>
        <taxon>Pezizomycotina</taxon>
        <taxon>Dothideomycetes</taxon>
        <taxon>Dothideomycetidae</taxon>
        <taxon>Mycosphaerellales</taxon>
        <taxon>Mycosphaerellaceae</taxon>
        <taxon>Cercospora</taxon>
    </lineage>
</organism>
<dbReference type="Proteomes" id="UP001302367">
    <property type="component" value="Chromosome 5"/>
</dbReference>